<dbReference type="SUPFAM" id="SSF53098">
    <property type="entry name" value="Ribonuclease H-like"/>
    <property type="match status" value="1"/>
</dbReference>
<name>A0A495M4I4_9FLAO</name>
<comment type="caution">
    <text evidence="2">The sequence shown here is derived from an EMBL/GenBank/DDBJ whole genome shotgun (WGS) entry which is preliminary data.</text>
</comment>
<dbReference type="OrthoDB" id="9803913at2"/>
<evidence type="ECO:0000313" key="3">
    <source>
        <dbReference type="Proteomes" id="UP000277579"/>
    </source>
</evidence>
<dbReference type="GO" id="GO:0005829">
    <property type="term" value="C:cytosol"/>
    <property type="evidence" value="ECO:0007669"/>
    <property type="project" value="TreeGrafter"/>
</dbReference>
<dbReference type="PANTHER" id="PTHR30231">
    <property type="entry name" value="DNA POLYMERASE III SUBUNIT EPSILON"/>
    <property type="match status" value="1"/>
</dbReference>
<organism evidence="2 3">
    <name type="scientific">Flavobacterium endophyticum</name>
    <dbReference type="NCBI Taxonomy" id="1540163"/>
    <lineage>
        <taxon>Bacteria</taxon>
        <taxon>Pseudomonadati</taxon>
        <taxon>Bacteroidota</taxon>
        <taxon>Flavobacteriia</taxon>
        <taxon>Flavobacteriales</taxon>
        <taxon>Flavobacteriaceae</taxon>
        <taxon>Flavobacterium</taxon>
    </lineage>
</organism>
<dbReference type="PANTHER" id="PTHR30231:SF41">
    <property type="entry name" value="DNA POLYMERASE III SUBUNIT EPSILON"/>
    <property type="match status" value="1"/>
</dbReference>
<dbReference type="EMBL" id="RBLC01000004">
    <property type="protein sequence ID" value="RKS20368.1"/>
    <property type="molecule type" value="Genomic_DNA"/>
</dbReference>
<keyword evidence="3" id="KW-1185">Reference proteome</keyword>
<proteinExistence type="predicted"/>
<dbReference type="CDD" id="cd06127">
    <property type="entry name" value="DEDDh"/>
    <property type="match status" value="1"/>
</dbReference>
<dbReference type="InterPro" id="IPR012337">
    <property type="entry name" value="RNaseH-like_sf"/>
</dbReference>
<dbReference type="InterPro" id="IPR006054">
    <property type="entry name" value="DnaQ"/>
</dbReference>
<dbReference type="Pfam" id="PF00929">
    <property type="entry name" value="RNase_T"/>
    <property type="match status" value="1"/>
</dbReference>
<accession>A0A495M4I4</accession>
<reference evidence="2 3" key="1">
    <citation type="submission" date="2018-10" db="EMBL/GenBank/DDBJ databases">
        <title>Genomic Encyclopedia of Archaeal and Bacterial Type Strains, Phase II (KMG-II): from individual species to whole genera.</title>
        <authorList>
            <person name="Goeker M."/>
        </authorList>
    </citation>
    <scope>NUCLEOTIDE SEQUENCE [LARGE SCALE GENOMIC DNA]</scope>
    <source>
        <strain evidence="2 3">DSM 29537</strain>
    </source>
</reference>
<dbReference type="RefSeq" id="WP_121377036.1">
    <property type="nucleotide sequence ID" value="NZ_RBLC01000004.1"/>
</dbReference>
<dbReference type="AlphaFoldDB" id="A0A495M4I4"/>
<dbReference type="GO" id="GO:0003677">
    <property type="term" value="F:DNA binding"/>
    <property type="evidence" value="ECO:0007669"/>
    <property type="project" value="InterPro"/>
</dbReference>
<dbReference type="GO" id="GO:0003887">
    <property type="term" value="F:DNA-directed DNA polymerase activity"/>
    <property type="evidence" value="ECO:0007669"/>
    <property type="project" value="InterPro"/>
</dbReference>
<dbReference type="NCBIfam" id="TIGR00573">
    <property type="entry name" value="dnaq"/>
    <property type="match status" value="1"/>
</dbReference>
<feature type="domain" description="Exonuclease" evidence="1">
    <location>
        <begin position="28"/>
        <end position="197"/>
    </location>
</feature>
<dbReference type="GO" id="GO:0008408">
    <property type="term" value="F:3'-5' exonuclease activity"/>
    <property type="evidence" value="ECO:0007669"/>
    <property type="project" value="TreeGrafter"/>
</dbReference>
<dbReference type="SMART" id="SM00479">
    <property type="entry name" value="EXOIII"/>
    <property type="match status" value="1"/>
</dbReference>
<gene>
    <name evidence="2" type="ORF">CLV94_2747</name>
</gene>
<dbReference type="Proteomes" id="UP000277579">
    <property type="component" value="Unassembled WGS sequence"/>
</dbReference>
<protein>
    <submittedName>
        <fullName evidence="2">DNA polymerase-3 subunit epsilon</fullName>
    </submittedName>
</protein>
<dbReference type="InterPro" id="IPR036397">
    <property type="entry name" value="RNaseH_sf"/>
</dbReference>
<sequence>MLDWLKINKDYPQFWKDYLGKFENKSRRFVAFSTETTGLDVEKDVILSIGAVGIENNSIVVKDSFEALIFQEKFNPEVAIKNGILKGSPEEKHSEAEAIEAFVNYLGNAVLVGHRIHFDIAIINQALEKLHCGKLKNEALDVEVMFHKWKQLPDDKQFSLDELSASFKISKSDRHTASGDAFIISLLFQRLKQRLGL</sequence>
<dbReference type="Gene3D" id="3.30.420.10">
    <property type="entry name" value="Ribonuclease H-like superfamily/Ribonuclease H"/>
    <property type="match status" value="1"/>
</dbReference>
<dbReference type="GO" id="GO:0045004">
    <property type="term" value="P:DNA replication proofreading"/>
    <property type="evidence" value="ECO:0007669"/>
    <property type="project" value="TreeGrafter"/>
</dbReference>
<evidence type="ECO:0000313" key="2">
    <source>
        <dbReference type="EMBL" id="RKS20368.1"/>
    </source>
</evidence>
<dbReference type="InterPro" id="IPR013520">
    <property type="entry name" value="Ribonucl_H"/>
</dbReference>
<evidence type="ECO:0000259" key="1">
    <source>
        <dbReference type="SMART" id="SM00479"/>
    </source>
</evidence>